<dbReference type="Gene3D" id="3.30.420.10">
    <property type="entry name" value="Ribonuclease H-like superfamily/Ribonuclease H"/>
    <property type="match status" value="1"/>
</dbReference>
<dbReference type="SUPFAM" id="SSF53098">
    <property type="entry name" value="Ribonuclease H-like"/>
    <property type="match status" value="1"/>
</dbReference>
<proteinExistence type="predicted"/>
<keyword evidence="3" id="KW-1185">Reference proteome</keyword>
<dbReference type="PANTHER" id="PTHR47074">
    <property type="entry name" value="BNAC02G40300D PROTEIN"/>
    <property type="match status" value="1"/>
</dbReference>
<dbReference type="InterPro" id="IPR036397">
    <property type="entry name" value="RNaseH_sf"/>
</dbReference>
<dbReference type="InterPro" id="IPR012337">
    <property type="entry name" value="RNaseH-like_sf"/>
</dbReference>
<sequence>MLVRTSSAEMAEALAIWLANDLAKGWNQIIIESDCRKVVRWLQQSTSTSSWKSWAIIEDIRLKLNLVQYVSFQYVNRAANLLADWVARKTRTRTCPND</sequence>
<protein>
    <recommendedName>
        <fullName evidence="1">RNase H type-1 domain-containing protein</fullName>
    </recommendedName>
</protein>
<dbReference type="OrthoDB" id="1906820at2759"/>
<accession>A0A1R3L4J0</accession>
<dbReference type="Pfam" id="PF13456">
    <property type="entry name" value="RVT_3"/>
    <property type="match status" value="1"/>
</dbReference>
<dbReference type="InterPro" id="IPR002156">
    <property type="entry name" value="RNaseH_domain"/>
</dbReference>
<evidence type="ECO:0000259" key="1">
    <source>
        <dbReference type="Pfam" id="PF13456"/>
    </source>
</evidence>
<dbReference type="EMBL" id="AWUE01001059">
    <property type="protein sequence ID" value="OMP14228.1"/>
    <property type="molecule type" value="Genomic_DNA"/>
</dbReference>
<organism evidence="2 3">
    <name type="scientific">Corchorus olitorius</name>
    <dbReference type="NCBI Taxonomy" id="93759"/>
    <lineage>
        <taxon>Eukaryota</taxon>
        <taxon>Viridiplantae</taxon>
        <taxon>Streptophyta</taxon>
        <taxon>Embryophyta</taxon>
        <taxon>Tracheophyta</taxon>
        <taxon>Spermatophyta</taxon>
        <taxon>Magnoliopsida</taxon>
        <taxon>eudicotyledons</taxon>
        <taxon>Gunneridae</taxon>
        <taxon>Pentapetalae</taxon>
        <taxon>rosids</taxon>
        <taxon>malvids</taxon>
        <taxon>Malvales</taxon>
        <taxon>Malvaceae</taxon>
        <taxon>Grewioideae</taxon>
        <taxon>Apeibeae</taxon>
        <taxon>Corchorus</taxon>
    </lineage>
</organism>
<gene>
    <name evidence="2" type="ORF">COLO4_00155</name>
</gene>
<reference evidence="3" key="1">
    <citation type="submission" date="2013-09" db="EMBL/GenBank/DDBJ databases">
        <title>Corchorus olitorius genome sequencing.</title>
        <authorList>
            <person name="Alam M."/>
            <person name="Haque M.S."/>
            <person name="Islam M.S."/>
            <person name="Emdad E.M."/>
            <person name="Islam M.M."/>
            <person name="Ahmed B."/>
            <person name="Halim A."/>
            <person name="Hossen Q.M.M."/>
            <person name="Hossain M.Z."/>
            <person name="Ahmed R."/>
            <person name="Khan M.M."/>
            <person name="Islam R."/>
            <person name="Rashid M.M."/>
            <person name="Khan S.A."/>
            <person name="Rahman M.S."/>
            <person name="Alam M."/>
            <person name="Yahiya A.S."/>
            <person name="Khan M.S."/>
            <person name="Azam M.S."/>
            <person name="Haque T."/>
            <person name="Lashkar M.Z.H."/>
            <person name="Akhand A.I."/>
            <person name="Morshed G."/>
            <person name="Roy S."/>
            <person name="Uddin K.S."/>
            <person name="Rabeya T."/>
            <person name="Hossain A.S."/>
            <person name="Chowdhury A."/>
            <person name="Snigdha A.R."/>
            <person name="Mortoza M.S."/>
            <person name="Matin S.A."/>
            <person name="Hoque S.M.E."/>
            <person name="Islam M.K."/>
            <person name="Roy D.K."/>
            <person name="Haider R."/>
            <person name="Moosa M.M."/>
            <person name="Elias S.M."/>
            <person name="Hasan A.M."/>
            <person name="Jahan S."/>
            <person name="Shafiuddin M."/>
            <person name="Mahmood N."/>
            <person name="Shommy N.S."/>
        </authorList>
    </citation>
    <scope>NUCLEOTIDE SEQUENCE [LARGE SCALE GENOMIC DNA]</scope>
    <source>
        <strain evidence="3">cv. O-4</strain>
    </source>
</reference>
<dbReference type="InterPro" id="IPR044730">
    <property type="entry name" value="RNase_H-like_dom_plant"/>
</dbReference>
<evidence type="ECO:0000313" key="2">
    <source>
        <dbReference type="EMBL" id="OMP14228.1"/>
    </source>
</evidence>
<dbReference type="PANTHER" id="PTHR47074:SF11">
    <property type="entry name" value="REVERSE TRANSCRIPTASE-LIKE PROTEIN"/>
    <property type="match status" value="1"/>
</dbReference>
<dbReference type="InterPro" id="IPR052929">
    <property type="entry name" value="RNase_H-like_EbsB-rel"/>
</dbReference>
<dbReference type="GO" id="GO:0003676">
    <property type="term" value="F:nucleic acid binding"/>
    <property type="evidence" value="ECO:0007669"/>
    <property type="project" value="InterPro"/>
</dbReference>
<dbReference type="GO" id="GO:0004523">
    <property type="term" value="F:RNA-DNA hybrid ribonuclease activity"/>
    <property type="evidence" value="ECO:0007669"/>
    <property type="project" value="InterPro"/>
</dbReference>
<dbReference type="AlphaFoldDB" id="A0A1R3L4J0"/>
<evidence type="ECO:0000313" key="3">
    <source>
        <dbReference type="Proteomes" id="UP000187203"/>
    </source>
</evidence>
<name>A0A1R3L4J0_9ROSI</name>
<dbReference type="CDD" id="cd06222">
    <property type="entry name" value="RNase_H_like"/>
    <property type="match status" value="1"/>
</dbReference>
<comment type="caution">
    <text evidence="2">The sequence shown here is derived from an EMBL/GenBank/DDBJ whole genome shotgun (WGS) entry which is preliminary data.</text>
</comment>
<dbReference type="Proteomes" id="UP000187203">
    <property type="component" value="Unassembled WGS sequence"/>
</dbReference>
<feature type="domain" description="RNase H type-1" evidence="1">
    <location>
        <begin position="5"/>
        <end position="89"/>
    </location>
</feature>